<name>C8PDV1_9BACT</name>
<comment type="caution">
    <text evidence="1">The sequence shown here is derived from an EMBL/GenBank/DDBJ whole genome shotgun (WGS) entry which is preliminary data.</text>
</comment>
<keyword evidence="2" id="KW-1185">Reference proteome</keyword>
<gene>
    <name evidence="1" type="ORF">CAMGR0001_0657</name>
</gene>
<accession>C8PDV1</accession>
<dbReference type="AlphaFoldDB" id="C8PDV1"/>
<reference evidence="1 2" key="1">
    <citation type="submission" date="2009-07" db="EMBL/GenBank/DDBJ databases">
        <authorList>
            <person name="Madupu R."/>
            <person name="Sebastian Y."/>
            <person name="Durkin A.S."/>
            <person name="Torralba M."/>
            <person name="Methe B."/>
            <person name="Sutton G.G."/>
            <person name="Strausberg R.L."/>
            <person name="Nelson K.E."/>
        </authorList>
    </citation>
    <scope>NUCLEOTIDE SEQUENCE [LARGE SCALE GENOMIC DNA]</scope>
    <source>
        <strain evidence="1 2">RM3268</strain>
    </source>
</reference>
<dbReference type="Proteomes" id="UP000005709">
    <property type="component" value="Unassembled WGS sequence"/>
</dbReference>
<sequence>MSHFLLLVADFTRANTTEFHSCEHGGFFAVAAKFINRMSGLERKFYNAITLKFHRSLN</sequence>
<protein>
    <submittedName>
        <fullName evidence="1">Uncharacterized protein</fullName>
    </submittedName>
</protein>
<evidence type="ECO:0000313" key="2">
    <source>
        <dbReference type="Proteomes" id="UP000005709"/>
    </source>
</evidence>
<proteinExistence type="predicted"/>
<dbReference type="RefSeq" id="WP_005869018.1">
    <property type="nucleotide sequence ID" value="NZ_ACYG01000004.1"/>
</dbReference>
<evidence type="ECO:0000313" key="1">
    <source>
        <dbReference type="EMBL" id="EEV19023.1"/>
    </source>
</evidence>
<organism evidence="1 2">
    <name type="scientific">Campylobacter gracilis RM3268</name>
    <dbReference type="NCBI Taxonomy" id="553220"/>
    <lineage>
        <taxon>Bacteria</taxon>
        <taxon>Pseudomonadati</taxon>
        <taxon>Campylobacterota</taxon>
        <taxon>Epsilonproteobacteria</taxon>
        <taxon>Campylobacterales</taxon>
        <taxon>Campylobacteraceae</taxon>
        <taxon>Campylobacter</taxon>
    </lineage>
</organism>
<dbReference type="EMBL" id="ACYG01000004">
    <property type="protein sequence ID" value="EEV19023.1"/>
    <property type="molecule type" value="Genomic_DNA"/>
</dbReference>